<dbReference type="EMBL" id="CAKKNE010000005">
    <property type="protein sequence ID" value="CAH0375573.1"/>
    <property type="molecule type" value="Genomic_DNA"/>
</dbReference>
<gene>
    <name evidence="2" type="ORF">PECAL_1P00980</name>
    <name evidence="3" type="ORF">PECAL_5P01040</name>
</gene>
<evidence type="ECO:0000313" key="2">
    <source>
        <dbReference type="EMBL" id="CAH0363764.1"/>
    </source>
</evidence>
<dbReference type="Gene3D" id="1.25.40.20">
    <property type="entry name" value="Ankyrin repeat-containing domain"/>
    <property type="match status" value="1"/>
</dbReference>
<sequence length="336" mass="37471">MVQTRRARRVATAPLLRLPAEILRKIASTSVSPGLVVAAGQNVEARTALRKGTDAAERSRFGGIGVTIKEAEQILRTRYREYTDDRWLASRAAAGRALCRENLLRWADRDKDQDHPDFPEREEDLRWEFSEREPGNTDSVFYFEEVGVFFATGWCKMMIAYGADLDAQNAGGYTPLHYLAAYAPPIALASDLARLLIGAGNDMDARCQPYYESRGPTPLCWCLTAHPCQLGGPTDAHYELATSLIEQGCDVLLSHRGYLRMGRSYPQDDDCPWPYPEPLLHVVKRRALHQADQTPEVHGRFMAFFREKLEAAGLELDSDGEEVVSDSDSDSGSASD</sequence>
<proteinExistence type="predicted"/>
<name>A0A8J2SST6_9STRA</name>
<reference evidence="3" key="1">
    <citation type="submission" date="2021-11" db="EMBL/GenBank/DDBJ databases">
        <authorList>
            <consortium name="Genoscope - CEA"/>
            <person name="William W."/>
        </authorList>
    </citation>
    <scope>NUCLEOTIDE SEQUENCE</scope>
</reference>
<dbReference type="Proteomes" id="UP000789595">
    <property type="component" value="Unassembled WGS sequence"/>
</dbReference>
<comment type="caution">
    <text evidence="3">The sequence shown here is derived from an EMBL/GenBank/DDBJ whole genome shotgun (WGS) entry which is preliminary data.</text>
</comment>
<dbReference type="SUPFAM" id="SSF48403">
    <property type="entry name" value="Ankyrin repeat"/>
    <property type="match status" value="1"/>
</dbReference>
<evidence type="ECO:0000256" key="1">
    <source>
        <dbReference type="SAM" id="MobiDB-lite"/>
    </source>
</evidence>
<keyword evidence="4" id="KW-1185">Reference proteome</keyword>
<protein>
    <submittedName>
        <fullName evidence="3">Uncharacterized protein</fullName>
    </submittedName>
</protein>
<dbReference type="EMBL" id="CAKKNE010000001">
    <property type="protein sequence ID" value="CAH0363764.1"/>
    <property type="molecule type" value="Genomic_DNA"/>
</dbReference>
<organism evidence="3 4">
    <name type="scientific">Pelagomonas calceolata</name>
    <dbReference type="NCBI Taxonomy" id="35677"/>
    <lineage>
        <taxon>Eukaryota</taxon>
        <taxon>Sar</taxon>
        <taxon>Stramenopiles</taxon>
        <taxon>Ochrophyta</taxon>
        <taxon>Pelagophyceae</taxon>
        <taxon>Pelagomonadales</taxon>
        <taxon>Pelagomonadaceae</taxon>
        <taxon>Pelagomonas</taxon>
    </lineage>
</organism>
<feature type="compositionally biased region" description="Acidic residues" evidence="1">
    <location>
        <begin position="316"/>
        <end position="329"/>
    </location>
</feature>
<accession>A0A8J2SST6</accession>
<evidence type="ECO:0000313" key="4">
    <source>
        <dbReference type="Proteomes" id="UP000789595"/>
    </source>
</evidence>
<feature type="region of interest" description="Disordered" evidence="1">
    <location>
        <begin position="316"/>
        <end position="336"/>
    </location>
</feature>
<evidence type="ECO:0000313" key="3">
    <source>
        <dbReference type="EMBL" id="CAH0375573.1"/>
    </source>
</evidence>
<dbReference type="AlphaFoldDB" id="A0A8J2SST6"/>
<dbReference type="InterPro" id="IPR036770">
    <property type="entry name" value="Ankyrin_rpt-contain_sf"/>
</dbReference>